<name>A0A3N0EE24_9ACTN</name>
<dbReference type="AlphaFoldDB" id="A0A3N0EE24"/>
<dbReference type="GO" id="GO:0016787">
    <property type="term" value="F:hydrolase activity"/>
    <property type="evidence" value="ECO:0007669"/>
    <property type="project" value="UniProtKB-KW"/>
</dbReference>
<proteinExistence type="inferred from homology"/>
<keyword evidence="3" id="KW-0378">Hydrolase</keyword>
<reference evidence="5 6" key="1">
    <citation type="submission" date="2018-11" db="EMBL/GenBank/DDBJ databases">
        <title>The genome draft of YIM 96095.</title>
        <authorList>
            <person name="Tang S.-K."/>
            <person name="Chunyu W.-X."/>
            <person name="Feng Y.-Z."/>
        </authorList>
    </citation>
    <scope>NUCLEOTIDE SEQUENCE [LARGE SCALE GENOMIC DNA]</scope>
    <source>
        <strain evidence="5 6">YIM 96095</strain>
    </source>
</reference>
<dbReference type="PANTHER" id="PTHR42708:SF1">
    <property type="entry name" value="GLIDING MOTILITY PROTEIN MGLA"/>
    <property type="match status" value="1"/>
</dbReference>
<dbReference type="CDD" id="cd00882">
    <property type="entry name" value="Ras_like_GTPase"/>
    <property type="match status" value="1"/>
</dbReference>
<evidence type="ECO:0000313" key="6">
    <source>
        <dbReference type="Proteomes" id="UP000269198"/>
    </source>
</evidence>
<dbReference type="GO" id="GO:0005525">
    <property type="term" value="F:GTP binding"/>
    <property type="evidence" value="ECO:0007669"/>
    <property type="project" value="UniProtKB-KW"/>
</dbReference>
<dbReference type="Gene3D" id="3.40.50.300">
    <property type="entry name" value="P-loop containing nucleotide triphosphate hydrolases"/>
    <property type="match status" value="1"/>
</dbReference>
<sequence>MGSSPSLSEFSRSPAQATSAKIVIAGGFGAGKTTMVGAVSEIPPVNTEAIMTQASVAHDDLSATPDKTSTTVAMDFGRLSIDEDLRLYLFGTPGQSRFWFMWEDLLRGAIGAVVLADTRRLEDSFHVIDYFEKHADMPFMVVLNRFDGVAMHPVESVRDAMALGHEVPIVPCDVRDRAETAGVLARLVRYSLTYESAPALTP</sequence>
<dbReference type="PANTHER" id="PTHR42708">
    <property type="entry name" value="ATP/GTP-BINDING PROTEIN-RELATED"/>
    <property type="match status" value="1"/>
</dbReference>
<comment type="caution">
    <text evidence="5">The sequence shown here is derived from an EMBL/GenBank/DDBJ whole genome shotgun (WGS) entry which is preliminary data.</text>
</comment>
<evidence type="ECO:0000256" key="3">
    <source>
        <dbReference type="ARBA" id="ARBA00022801"/>
    </source>
</evidence>
<keyword evidence="5" id="KW-0067">ATP-binding</keyword>
<comment type="similarity">
    <text evidence="1">Belongs to the GPN-loop GTPase family.</text>
</comment>
<keyword evidence="2" id="KW-0547">Nucleotide-binding</keyword>
<dbReference type="InterPro" id="IPR004130">
    <property type="entry name" value="Gpn"/>
</dbReference>
<organism evidence="5 6">
    <name type="scientific">Halostreptopolyspora alba</name>
    <dbReference type="NCBI Taxonomy" id="2487137"/>
    <lineage>
        <taxon>Bacteria</taxon>
        <taxon>Bacillati</taxon>
        <taxon>Actinomycetota</taxon>
        <taxon>Actinomycetes</taxon>
        <taxon>Streptosporangiales</taxon>
        <taxon>Nocardiopsidaceae</taxon>
        <taxon>Halostreptopolyspora</taxon>
    </lineage>
</organism>
<dbReference type="InterPro" id="IPR027417">
    <property type="entry name" value="P-loop_NTPase"/>
</dbReference>
<dbReference type="OrthoDB" id="4319884at2"/>
<dbReference type="Pfam" id="PF03029">
    <property type="entry name" value="ATP_bind_1"/>
    <property type="match status" value="1"/>
</dbReference>
<dbReference type="GO" id="GO:0005524">
    <property type="term" value="F:ATP binding"/>
    <property type="evidence" value="ECO:0007669"/>
    <property type="project" value="UniProtKB-KW"/>
</dbReference>
<accession>A0A3N0EE24</accession>
<evidence type="ECO:0000313" key="5">
    <source>
        <dbReference type="EMBL" id="RNL86084.1"/>
    </source>
</evidence>
<evidence type="ECO:0000256" key="1">
    <source>
        <dbReference type="ARBA" id="ARBA00005290"/>
    </source>
</evidence>
<protein>
    <submittedName>
        <fullName evidence="5">ATP-binding protein</fullName>
    </submittedName>
</protein>
<dbReference type="SUPFAM" id="SSF52540">
    <property type="entry name" value="P-loop containing nucleoside triphosphate hydrolases"/>
    <property type="match status" value="1"/>
</dbReference>
<dbReference type="Proteomes" id="UP000269198">
    <property type="component" value="Unassembled WGS sequence"/>
</dbReference>
<dbReference type="RefSeq" id="WP_123200278.1">
    <property type="nucleotide sequence ID" value="NZ_RJMB01000004.1"/>
</dbReference>
<dbReference type="InterPro" id="IPR052705">
    <property type="entry name" value="Gliding_Motility_GTPase"/>
</dbReference>
<keyword evidence="6" id="KW-1185">Reference proteome</keyword>
<keyword evidence="4" id="KW-0342">GTP-binding</keyword>
<gene>
    <name evidence="5" type="ORF">EFW17_06010</name>
</gene>
<evidence type="ECO:0000256" key="4">
    <source>
        <dbReference type="ARBA" id="ARBA00023134"/>
    </source>
</evidence>
<evidence type="ECO:0000256" key="2">
    <source>
        <dbReference type="ARBA" id="ARBA00022741"/>
    </source>
</evidence>
<dbReference type="EMBL" id="RJMB01000004">
    <property type="protein sequence ID" value="RNL86084.1"/>
    <property type="molecule type" value="Genomic_DNA"/>
</dbReference>